<dbReference type="InterPro" id="IPR036322">
    <property type="entry name" value="WD40_repeat_dom_sf"/>
</dbReference>
<dbReference type="EC" id="3.1.1.97" evidence="6"/>
<dbReference type="AlphaFoldDB" id="A0A7J7RVQ6"/>
<dbReference type="PROSITE" id="PS50082">
    <property type="entry name" value="WD_REPEATS_2"/>
    <property type="match status" value="1"/>
</dbReference>
<keyword evidence="2 8" id="KW-0853">WD repeat</keyword>
<feature type="region of interest" description="Disordered" evidence="9">
    <location>
        <begin position="357"/>
        <end position="405"/>
    </location>
</feature>
<dbReference type="GO" id="GO:0017183">
    <property type="term" value="P:protein histidyl modification to diphthamide"/>
    <property type="evidence" value="ECO:0007669"/>
    <property type="project" value="TreeGrafter"/>
</dbReference>
<evidence type="ECO:0000256" key="6">
    <source>
        <dbReference type="ARBA" id="ARBA00039131"/>
    </source>
</evidence>
<dbReference type="Proteomes" id="UP000558488">
    <property type="component" value="Unassembled WGS sequence"/>
</dbReference>
<evidence type="ECO:0000256" key="9">
    <source>
        <dbReference type="SAM" id="MobiDB-lite"/>
    </source>
</evidence>
<dbReference type="GO" id="GO:0005737">
    <property type="term" value="C:cytoplasm"/>
    <property type="evidence" value="ECO:0007669"/>
    <property type="project" value="TreeGrafter"/>
</dbReference>
<evidence type="ECO:0000256" key="5">
    <source>
        <dbReference type="ARBA" id="ARBA00038092"/>
    </source>
</evidence>
<comment type="caution">
    <text evidence="10">The sequence shown here is derived from an EMBL/GenBank/DDBJ whole genome shotgun (WGS) entry which is preliminary data.</text>
</comment>
<gene>
    <name evidence="10" type="ORF">mPipKuh1_004032</name>
</gene>
<dbReference type="EMBL" id="JACAGB010000057">
    <property type="protein sequence ID" value="KAF6280256.1"/>
    <property type="molecule type" value="Genomic_DNA"/>
</dbReference>
<sequence length="438" mass="47861">MKWCHIPVAGHALLAVACADGLIGLYQLLRSKVGRARPLPLVRGPVSVISEGLKPRAAGLAVIASERTSVCELSGPPGAKESERGRRRPEPGAALQVPGWRLQRFVPQETAYRLQPLTSFALSKQGLALSLDWSTGKAGRDSCQPLKIISSDSKGQLHLLQLGEAGSQLHEVAAWQAHQFEAWIAAFNYWQTDVVYSGGDDALLKGWDTRVPSASVFTSKRHGMGVCSIQSNPHREGILATGSYDEHVLLWDTRSMKQPFADVPLQGGVWRLRWHPVHSHLLLAACMHGGFSIIDCRQATEKKQNMCTICVSHTLPRSLLYGADWSWLTLCRLPEEQLSSHSAPLPGCSLVARTGDEGGGQWPGPPCPGSLAEVTSGSKESPPLPSTEARSISSQRHSPRTKIRVCDPRVGRPDLDINLLATCSFYDHVLHLWRWDSS</sequence>
<evidence type="ECO:0000256" key="3">
    <source>
        <dbReference type="ARBA" id="ARBA00022737"/>
    </source>
</evidence>
<name>A0A7J7RVQ6_PIPKU</name>
<feature type="region of interest" description="Disordered" evidence="9">
    <location>
        <begin position="73"/>
        <end position="93"/>
    </location>
</feature>
<evidence type="ECO:0000313" key="10">
    <source>
        <dbReference type="EMBL" id="KAF6280256.1"/>
    </source>
</evidence>
<dbReference type="Pfam" id="PF00400">
    <property type="entry name" value="WD40"/>
    <property type="match status" value="1"/>
</dbReference>
<dbReference type="InterPro" id="IPR015943">
    <property type="entry name" value="WD40/YVTN_repeat-like_dom_sf"/>
</dbReference>
<dbReference type="SMART" id="SM00320">
    <property type="entry name" value="WD40"/>
    <property type="match status" value="3"/>
</dbReference>
<comment type="similarity">
    <text evidence="5">Belongs to the DPH7 family.</text>
</comment>
<organism evidence="10 11">
    <name type="scientific">Pipistrellus kuhlii</name>
    <name type="common">Kuhl's pipistrelle</name>
    <dbReference type="NCBI Taxonomy" id="59472"/>
    <lineage>
        <taxon>Eukaryota</taxon>
        <taxon>Metazoa</taxon>
        <taxon>Chordata</taxon>
        <taxon>Craniata</taxon>
        <taxon>Vertebrata</taxon>
        <taxon>Euteleostomi</taxon>
        <taxon>Mammalia</taxon>
        <taxon>Eutheria</taxon>
        <taxon>Laurasiatheria</taxon>
        <taxon>Chiroptera</taxon>
        <taxon>Yangochiroptera</taxon>
        <taxon>Vespertilionidae</taxon>
        <taxon>Pipistrellus</taxon>
    </lineage>
</organism>
<feature type="repeat" description="WD" evidence="8">
    <location>
        <begin position="219"/>
        <end position="261"/>
    </location>
</feature>
<evidence type="ECO:0000256" key="1">
    <source>
        <dbReference type="ARBA" id="ARBA00005156"/>
    </source>
</evidence>
<dbReference type="PROSITE" id="PS00678">
    <property type="entry name" value="WD_REPEATS_1"/>
    <property type="match status" value="1"/>
</dbReference>
<evidence type="ECO:0000256" key="7">
    <source>
        <dbReference type="ARBA" id="ARBA00047551"/>
    </source>
</evidence>
<dbReference type="SUPFAM" id="SSF50978">
    <property type="entry name" value="WD40 repeat-like"/>
    <property type="match status" value="1"/>
</dbReference>
<comment type="pathway">
    <text evidence="1">Protein modification; peptidyl-diphthamide biosynthesis.</text>
</comment>
<dbReference type="PANTHER" id="PTHR46042">
    <property type="entry name" value="DIPHTHINE METHYLTRANSFERASE"/>
    <property type="match status" value="1"/>
</dbReference>
<accession>A0A7J7RVQ6</accession>
<evidence type="ECO:0000256" key="2">
    <source>
        <dbReference type="ARBA" id="ARBA00022574"/>
    </source>
</evidence>
<dbReference type="InterPro" id="IPR019775">
    <property type="entry name" value="WD40_repeat_CS"/>
</dbReference>
<proteinExistence type="inferred from homology"/>
<keyword evidence="4" id="KW-0378">Hydrolase</keyword>
<keyword evidence="3" id="KW-0677">Repeat</keyword>
<comment type="catalytic activity">
    <reaction evidence="7">
        <text>diphthine methyl ester-[translation elongation factor 2] + H2O = diphthine-[translation elongation factor 2] + methanol + H(+)</text>
        <dbReference type="Rhea" id="RHEA:42656"/>
        <dbReference type="Rhea" id="RHEA-COMP:10172"/>
        <dbReference type="Rhea" id="RHEA-COMP:10173"/>
        <dbReference type="ChEBI" id="CHEBI:15377"/>
        <dbReference type="ChEBI" id="CHEBI:15378"/>
        <dbReference type="ChEBI" id="CHEBI:17790"/>
        <dbReference type="ChEBI" id="CHEBI:79005"/>
        <dbReference type="ChEBI" id="CHEBI:82696"/>
        <dbReference type="EC" id="3.1.1.97"/>
    </reaction>
</comment>
<dbReference type="GO" id="GO:0061685">
    <property type="term" value="F:diphthine methylesterase activity"/>
    <property type="evidence" value="ECO:0007669"/>
    <property type="project" value="UniProtKB-EC"/>
</dbReference>
<evidence type="ECO:0000256" key="8">
    <source>
        <dbReference type="PROSITE-ProRule" id="PRU00221"/>
    </source>
</evidence>
<reference evidence="10 11" key="1">
    <citation type="journal article" date="2020" name="Nature">
        <title>Six reference-quality genomes reveal evolution of bat adaptations.</title>
        <authorList>
            <person name="Jebb D."/>
            <person name="Huang Z."/>
            <person name="Pippel M."/>
            <person name="Hughes G.M."/>
            <person name="Lavrichenko K."/>
            <person name="Devanna P."/>
            <person name="Winkler S."/>
            <person name="Jermiin L.S."/>
            <person name="Skirmuntt E.C."/>
            <person name="Katzourakis A."/>
            <person name="Burkitt-Gray L."/>
            <person name="Ray D.A."/>
            <person name="Sullivan K.A.M."/>
            <person name="Roscito J.G."/>
            <person name="Kirilenko B.M."/>
            <person name="Davalos L.M."/>
            <person name="Corthals A.P."/>
            <person name="Power M.L."/>
            <person name="Jones G."/>
            <person name="Ransome R.D."/>
            <person name="Dechmann D.K.N."/>
            <person name="Locatelli A.G."/>
            <person name="Puechmaille S.J."/>
            <person name="Fedrigo O."/>
            <person name="Jarvis E.D."/>
            <person name="Hiller M."/>
            <person name="Vernes S.C."/>
            <person name="Myers E.W."/>
            <person name="Teeling E.C."/>
        </authorList>
    </citation>
    <scope>NUCLEOTIDE SEQUENCE [LARGE SCALE GENOMIC DNA]</scope>
    <source>
        <strain evidence="10">MPipKuh1</strain>
        <tissue evidence="10">Flight muscle</tissue>
    </source>
</reference>
<evidence type="ECO:0000256" key="4">
    <source>
        <dbReference type="ARBA" id="ARBA00022801"/>
    </source>
</evidence>
<dbReference type="InterPro" id="IPR001680">
    <property type="entry name" value="WD40_rpt"/>
</dbReference>
<keyword evidence="11" id="KW-1185">Reference proteome</keyword>
<dbReference type="InterPro" id="IPR052415">
    <property type="entry name" value="Diphthine_MTase"/>
</dbReference>
<dbReference type="Gene3D" id="2.130.10.10">
    <property type="entry name" value="YVTN repeat-like/Quinoprotein amine dehydrogenase"/>
    <property type="match status" value="1"/>
</dbReference>
<protein>
    <recommendedName>
        <fullName evidence="6">methylated diphthine methylhydrolase</fullName>
        <ecNumber evidence="6">3.1.1.97</ecNumber>
    </recommendedName>
</protein>
<evidence type="ECO:0000313" key="11">
    <source>
        <dbReference type="Proteomes" id="UP000558488"/>
    </source>
</evidence>
<dbReference type="PANTHER" id="PTHR46042:SF1">
    <property type="entry name" value="DIPHTHINE METHYLTRANSFERASE"/>
    <property type="match status" value="1"/>
</dbReference>
<dbReference type="PROSITE" id="PS51257">
    <property type="entry name" value="PROKAR_LIPOPROTEIN"/>
    <property type="match status" value="1"/>
</dbReference>
<feature type="compositionally biased region" description="Basic and acidic residues" evidence="9">
    <location>
        <begin position="80"/>
        <end position="90"/>
    </location>
</feature>